<reference evidence="6 7" key="1">
    <citation type="submission" date="2019-07" db="EMBL/GenBank/DDBJ databases">
        <title>De Novo Assembly of kiwifruit Actinidia rufa.</title>
        <authorList>
            <person name="Sugita-Konishi S."/>
            <person name="Sato K."/>
            <person name="Mori E."/>
            <person name="Abe Y."/>
            <person name="Kisaki G."/>
            <person name="Hamano K."/>
            <person name="Suezawa K."/>
            <person name="Otani M."/>
            <person name="Fukuda T."/>
            <person name="Manabe T."/>
            <person name="Gomi K."/>
            <person name="Tabuchi M."/>
            <person name="Akimitsu K."/>
            <person name="Kataoka I."/>
        </authorList>
    </citation>
    <scope>NUCLEOTIDE SEQUENCE [LARGE SCALE GENOMIC DNA]</scope>
    <source>
        <strain evidence="7">cv. Fuchu</strain>
    </source>
</reference>
<dbReference type="PANTHER" id="PTHR35357:SF8">
    <property type="entry name" value="OS01G0111000 PROTEIN"/>
    <property type="match status" value="1"/>
</dbReference>
<keyword evidence="7" id="KW-1185">Reference proteome</keyword>
<dbReference type="NCBIfam" id="TIGR01614">
    <property type="entry name" value="PME_inhib"/>
    <property type="match status" value="1"/>
</dbReference>
<dbReference type="GO" id="GO:0004857">
    <property type="term" value="F:enzyme inhibitor activity"/>
    <property type="evidence" value="ECO:0007669"/>
    <property type="project" value="InterPro"/>
</dbReference>
<dbReference type="PANTHER" id="PTHR35357">
    <property type="entry name" value="OS02G0537100 PROTEIN"/>
    <property type="match status" value="1"/>
</dbReference>
<keyword evidence="1 4" id="KW-0732">Signal</keyword>
<keyword evidence="2" id="KW-1015">Disulfide bond</keyword>
<gene>
    <name evidence="6" type="ORF">Acr_29g0009160</name>
</gene>
<sequence>MMSTSTSLTSFFFLLTILLPLTESSNTSQNDSIIETCKKTPYYQLCVSTLQSDPQSSKALSTQDLSLIAIEAAKAIATKILKEINKTMDLKPQLKGPLSKCKGIYESILSDHIPNAMEALDKGDHKSAEAIMSKAASGAEENQKILFGITEFADFFGWRNFCFNYLL</sequence>
<dbReference type="InterPro" id="IPR035513">
    <property type="entry name" value="Invertase/methylesterase_inhib"/>
</dbReference>
<dbReference type="EMBL" id="BJWL01000029">
    <property type="protein sequence ID" value="GFZ21754.1"/>
    <property type="molecule type" value="Genomic_DNA"/>
</dbReference>
<evidence type="ECO:0000256" key="3">
    <source>
        <dbReference type="ARBA" id="ARBA00038471"/>
    </source>
</evidence>
<dbReference type="AlphaFoldDB" id="A0A7J0HGA9"/>
<evidence type="ECO:0000313" key="7">
    <source>
        <dbReference type="Proteomes" id="UP000585474"/>
    </source>
</evidence>
<evidence type="ECO:0000313" key="6">
    <source>
        <dbReference type="EMBL" id="GFZ21754.1"/>
    </source>
</evidence>
<feature type="signal peptide" evidence="4">
    <location>
        <begin position="1"/>
        <end position="24"/>
    </location>
</feature>
<name>A0A7J0HGA9_9ERIC</name>
<dbReference type="Gene3D" id="1.20.140.40">
    <property type="entry name" value="Invertase/pectin methylesterase inhibitor family protein"/>
    <property type="match status" value="1"/>
</dbReference>
<comment type="caution">
    <text evidence="6">The sequence shown here is derived from an EMBL/GenBank/DDBJ whole genome shotgun (WGS) entry which is preliminary data.</text>
</comment>
<accession>A0A7J0HGA9</accession>
<dbReference type="OrthoDB" id="764172at2759"/>
<feature type="domain" description="Pectinesterase inhibitor" evidence="5">
    <location>
        <begin position="29"/>
        <end position="163"/>
    </location>
</feature>
<evidence type="ECO:0000256" key="1">
    <source>
        <dbReference type="ARBA" id="ARBA00022729"/>
    </source>
</evidence>
<dbReference type="SUPFAM" id="SSF101148">
    <property type="entry name" value="Plant invertase/pectin methylesterase inhibitor"/>
    <property type="match status" value="1"/>
</dbReference>
<protein>
    <recommendedName>
        <fullName evidence="5">Pectinesterase inhibitor domain-containing protein</fullName>
    </recommendedName>
</protein>
<dbReference type="InterPro" id="IPR006501">
    <property type="entry name" value="Pectinesterase_inhib_dom"/>
</dbReference>
<evidence type="ECO:0000256" key="2">
    <source>
        <dbReference type="ARBA" id="ARBA00023157"/>
    </source>
</evidence>
<comment type="similarity">
    <text evidence="3">Belongs to the PMEI family.</text>
</comment>
<dbReference type="Proteomes" id="UP000585474">
    <property type="component" value="Unassembled WGS sequence"/>
</dbReference>
<dbReference type="SMART" id="SM00856">
    <property type="entry name" value="PMEI"/>
    <property type="match status" value="1"/>
</dbReference>
<proteinExistence type="inferred from homology"/>
<evidence type="ECO:0000256" key="4">
    <source>
        <dbReference type="SAM" id="SignalP"/>
    </source>
</evidence>
<evidence type="ECO:0000259" key="5">
    <source>
        <dbReference type="SMART" id="SM00856"/>
    </source>
</evidence>
<dbReference type="Pfam" id="PF04043">
    <property type="entry name" value="PMEI"/>
    <property type="match status" value="1"/>
</dbReference>
<organism evidence="6 7">
    <name type="scientific">Actinidia rufa</name>
    <dbReference type="NCBI Taxonomy" id="165716"/>
    <lineage>
        <taxon>Eukaryota</taxon>
        <taxon>Viridiplantae</taxon>
        <taxon>Streptophyta</taxon>
        <taxon>Embryophyta</taxon>
        <taxon>Tracheophyta</taxon>
        <taxon>Spermatophyta</taxon>
        <taxon>Magnoliopsida</taxon>
        <taxon>eudicotyledons</taxon>
        <taxon>Gunneridae</taxon>
        <taxon>Pentapetalae</taxon>
        <taxon>asterids</taxon>
        <taxon>Ericales</taxon>
        <taxon>Actinidiaceae</taxon>
        <taxon>Actinidia</taxon>
    </lineage>
</organism>
<feature type="chain" id="PRO_5029795529" description="Pectinesterase inhibitor domain-containing protein" evidence="4">
    <location>
        <begin position="25"/>
        <end position="167"/>
    </location>
</feature>